<dbReference type="GO" id="GO:0006281">
    <property type="term" value="P:DNA repair"/>
    <property type="evidence" value="ECO:0007669"/>
    <property type="project" value="UniProtKB-UniRule"/>
</dbReference>
<gene>
    <name evidence="2" type="ORF">ZEAMMB73_Zm00001d015038</name>
</gene>
<dbReference type="InParanoid" id="A0A1D6GYV5"/>
<comment type="subcellular location">
    <subcellularLocation>
        <location evidence="1">Nucleus</location>
    </subcellularLocation>
</comment>
<dbReference type="ExpressionAtlas" id="A0A1D6GYV5">
    <property type="expression patterns" value="baseline"/>
</dbReference>
<keyword evidence="1" id="KW-0227">DNA damage</keyword>
<sequence>MVDSLAKLSMDVGDKDLVYSLLLVFSGMLMDEKGKECILDNIQITISVLSELVSYPHMMVVRETTLQCLVAFSTFPHPKIYPVRRKVVQAAIRALDDKNGLFVKWLSDGGTHGADILQFLNQLHGCSFLSKQLFLALMSIPPTYAGSHLLLFVIVHQTFLLLSCTELPVLGMSSLLHDATK</sequence>
<accession>A0A1D6GYV5</accession>
<proteinExistence type="inferred from homology"/>
<dbReference type="PANTHER" id="PTHR12891:SF0">
    <property type="entry name" value="MMS19 NUCLEOTIDE EXCISION REPAIR PROTEIN HOMOLOG"/>
    <property type="match status" value="1"/>
</dbReference>
<comment type="similarity">
    <text evidence="1">Belongs to the MET18/MMS19 family.</text>
</comment>
<dbReference type="GO" id="GO:0016226">
    <property type="term" value="P:iron-sulfur cluster assembly"/>
    <property type="evidence" value="ECO:0007669"/>
    <property type="project" value="UniProtKB-UniRule"/>
</dbReference>
<dbReference type="GO" id="GO:0097361">
    <property type="term" value="C:cytosolic [4Fe-4S] assembly targeting complex"/>
    <property type="evidence" value="ECO:0007669"/>
    <property type="project" value="UniProtKB-UniRule"/>
</dbReference>
<evidence type="ECO:0000313" key="2">
    <source>
        <dbReference type="EMBL" id="AQK67939.1"/>
    </source>
</evidence>
<evidence type="ECO:0000256" key="1">
    <source>
        <dbReference type="RuleBase" id="RU367072"/>
    </source>
</evidence>
<dbReference type="PANTHER" id="PTHR12891">
    <property type="entry name" value="DNA REPAIR/TRANSCRIPTION PROTEIN MET18/MMS19"/>
    <property type="match status" value="1"/>
</dbReference>
<protein>
    <recommendedName>
        <fullName evidence="1">MMS19 nucleotide excision repair protein</fullName>
    </recommendedName>
</protein>
<dbReference type="STRING" id="4577.A0A1D6GYV5"/>
<organism evidence="2">
    <name type="scientific">Zea mays</name>
    <name type="common">Maize</name>
    <dbReference type="NCBI Taxonomy" id="4577"/>
    <lineage>
        <taxon>Eukaryota</taxon>
        <taxon>Viridiplantae</taxon>
        <taxon>Streptophyta</taxon>
        <taxon>Embryophyta</taxon>
        <taxon>Tracheophyta</taxon>
        <taxon>Spermatophyta</taxon>
        <taxon>Magnoliopsida</taxon>
        <taxon>Liliopsida</taxon>
        <taxon>Poales</taxon>
        <taxon>Poaceae</taxon>
        <taxon>PACMAD clade</taxon>
        <taxon>Panicoideae</taxon>
        <taxon>Andropogonodae</taxon>
        <taxon>Andropogoneae</taxon>
        <taxon>Tripsacinae</taxon>
        <taxon>Zea</taxon>
    </lineage>
</organism>
<dbReference type="SMR" id="A0A1D6GYV5"/>
<dbReference type="AlphaFoldDB" id="A0A1D6GYV5"/>
<reference evidence="2" key="1">
    <citation type="submission" date="2015-12" db="EMBL/GenBank/DDBJ databases">
        <title>Update maize B73 reference genome by single molecule sequencing technologies.</title>
        <authorList>
            <consortium name="Maize Genome Sequencing Project"/>
            <person name="Ware D."/>
        </authorList>
    </citation>
    <scope>NUCLEOTIDE SEQUENCE</scope>
    <source>
        <tissue evidence="2">Seedling</tissue>
    </source>
</reference>
<dbReference type="EMBL" id="CM000781">
    <property type="protein sequence ID" value="AQK67939.1"/>
    <property type="molecule type" value="Genomic_DNA"/>
</dbReference>
<name>A0A1D6GYV5_MAIZE</name>
<keyword evidence="1" id="KW-0539">Nucleus</keyword>
<keyword evidence="1" id="KW-0234">DNA repair</keyword>
<dbReference type="InterPro" id="IPR039920">
    <property type="entry name" value="MMS19"/>
</dbReference>
<comment type="function">
    <text evidence="1">Key component of the cytosolic iron-sulfur protein assembly (CIA) complex, a multiprotein complex that mediates the incorporation of iron-sulfur cluster into apoproteins specifically involved in DNA metabolism and genomic integrity. In the CIA complex, MMS19 acts as an adapter between early-acting CIA components and a subset of cellular target iron-sulfur proteins.</text>
</comment>
<dbReference type="GO" id="GO:0005634">
    <property type="term" value="C:nucleus"/>
    <property type="evidence" value="ECO:0007669"/>
    <property type="project" value="UniProtKB-SubCell"/>
</dbReference>
<dbReference type="GO" id="GO:0051604">
    <property type="term" value="P:protein maturation"/>
    <property type="evidence" value="ECO:0007669"/>
    <property type="project" value="UniProtKB-UniRule"/>
</dbReference>